<dbReference type="GO" id="GO:0000380">
    <property type="term" value="P:alternative mRNA splicing, via spliceosome"/>
    <property type="evidence" value="ECO:0007669"/>
    <property type="project" value="InterPro"/>
</dbReference>
<feature type="compositionally biased region" description="Basic and acidic residues" evidence="1">
    <location>
        <begin position="261"/>
        <end position="273"/>
    </location>
</feature>
<feature type="compositionally biased region" description="Basic and acidic residues" evidence="1">
    <location>
        <begin position="82"/>
        <end position="97"/>
    </location>
</feature>
<reference evidence="2" key="2">
    <citation type="submission" date="2020-11" db="EMBL/GenBank/DDBJ databases">
        <authorList>
            <person name="Cecchin M."/>
            <person name="Marcolungo L."/>
            <person name="Rossato M."/>
            <person name="Girolomoni L."/>
            <person name="Cosentino E."/>
            <person name="Cuine S."/>
            <person name="Li-Beisson Y."/>
            <person name="Delledonne M."/>
            <person name="Ballottari M."/>
        </authorList>
    </citation>
    <scope>NUCLEOTIDE SEQUENCE</scope>
    <source>
        <strain evidence="2">211/11P</strain>
        <tissue evidence="2">Whole cell</tissue>
    </source>
</reference>
<feature type="region of interest" description="Disordered" evidence="1">
    <location>
        <begin position="429"/>
        <end position="469"/>
    </location>
</feature>
<dbReference type="InterPro" id="IPR034604">
    <property type="entry name" value="SRRP53"/>
</dbReference>
<dbReference type="PANTHER" id="PTHR31968">
    <property type="entry name" value="SERINE/ARGININE-RELATED PROTEIN 53"/>
    <property type="match status" value="1"/>
</dbReference>
<reference evidence="2" key="1">
    <citation type="journal article" date="2019" name="Plant J.">
        <title>Chlorella vulgaris genome assembly and annotation reveals the molecular basis for metabolic acclimation to high light conditions.</title>
        <authorList>
            <person name="Cecchin M."/>
            <person name="Marcolungo L."/>
            <person name="Rossato M."/>
            <person name="Girolomoni L."/>
            <person name="Cosentino E."/>
            <person name="Cuine S."/>
            <person name="Li-Beisson Y."/>
            <person name="Delledonne M."/>
            <person name="Ballottari M."/>
        </authorList>
    </citation>
    <scope>NUCLEOTIDE SEQUENCE</scope>
    <source>
        <strain evidence="2">211/11P</strain>
    </source>
</reference>
<feature type="compositionally biased region" description="Basic residues" evidence="1">
    <location>
        <begin position="119"/>
        <end position="176"/>
    </location>
</feature>
<sequence length="469" mass="50707">MEADKAHELYVQLQRFDAGARFKQGIGFAGNGASVQLPGGYTEQGDDDVVARNRRIRAALYPGLEEQEERDKGYDSDTAEAVQRRLAELRQESEGGRARPAARLYDERLERQQLQRQQLRGRSKHTNRSRSRSQERRRRRERRRSRSRSRSRSRRRGHHRSRSRSRGRRRRSRSRSRSTERRACHNSSMLRQRSRSRGRGWSPGSKAVGGGVQVAGVGPGAAAGLQRYDFEALIPGYAAMSAPQRLRAKTQYLLERSTAQDQRRERSRQEGGHASHAGGDQWTRFRFDASAELEEQRAPPMTAGLGVAGLGSGAGGGDSDGDTAAGLLGAFNFSSVTFQQSSAAAVQQERNESHAAAIFGGGSGAAGKAAGKEAQARAAGRSIKSGEGDAPMGRVEAQAAAAAGVNRDLPYLLAIAEEEGVVVVPPEELAAGGGSAAQQATQQKQAGAGGSGTASWRERALAARQGRRQ</sequence>
<feature type="compositionally biased region" description="Low complexity" evidence="1">
    <location>
        <begin position="429"/>
        <end position="446"/>
    </location>
</feature>
<feature type="region of interest" description="Disordered" evidence="1">
    <location>
        <begin position="256"/>
        <end position="283"/>
    </location>
</feature>
<gene>
    <name evidence="2" type="ORF">D9Q98_001126</name>
</gene>
<dbReference type="Proteomes" id="UP001055712">
    <property type="component" value="Unassembled WGS sequence"/>
</dbReference>
<dbReference type="PANTHER" id="PTHR31968:SF4">
    <property type="entry name" value="SERINE_ARGININE-RELATED PROTEIN 53"/>
    <property type="match status" value="1"/>
</dbReference>
<name>A0A9D4U0Y4_CHLVU</name>
<evidence type="ECO:0000313" key="2">
    <source>
        <dbReference type="EMBL" id="KAI3438706.1"/>
    </source>
</evidence>
<evidence type="ECO:0000256" key="1">
    <source>
        <dbReference type="SAM" id="MobiDB-lite"/>
    </source>
</evidence>
<organism evidence="2 3">
    <name type="scientific">Chlorella vulgaris</name>
    <name type="common">Green alga</name>
    <dbReference type="NCBI Taxonomy" id="3077"/>
    <lineage>
        <taxon>Eukaryota</taxon>
        <taxon>Viridiplantae</taxon>
        <taxon>Chlorophyta</taxon>
        <taxon>core chlorophytes</taxon>
        <taxon>Trebouxiophyceae</taxon>
        <taxon>Chlorellales</taxon>
        <taxon>Chlorellaceae</taxon>
        <taxon>Chlorella clade</taxon>
        <taxon>Chlorella</taxon>
    </lineage>
</organism>
<dbReference type="EMBL" id="SIDB01000001">
    <property type="protein sequence ID" value="KAI3438706.1"/>
    <property type="molecule type" value="Genomic_DNA"/>
</dbReference>
<dbReference type="OrthoDB" id="515926at2759"/>
<feature type="region of interest" description="Disordered" evidence="1">
    <location>
        <begin position="363"/>
        <end position="390"/>
    </location>
</feature>
<feature type="region of interest" description="Disordered" evidence="1">
    <location>
        <begin position="62"/>
        <end position="207"/>
    </location>
</feature>
<dbReference type="GO" id="GO:0005634">
    <property type="term" value="C:nucleus"/>
    <property type="evidence" value="ECO:0007669"/>
    <property type="project" value="TreeGrafter"/>
</dbReference>
<protein>
    <submittedName>
        <fullName evidence="2">Uncharacterized protein</fullName>
    </submittedName>
</protein>
<evidence type="ECO:0000313" key="3">
    <source>
        <dbReference type="Proteomes" id="UP001055712"/>
    </source>
</evidence>
<comment type="caution">
    <text evidence="2">The sequence shown here is derived from an EMBL/GenBank/DDBJ whole genome shotgun (WGS) entry which is preliminary data.</text>
</comment>
<accession>A0A9D4U0Y4</accession>
<dbReference type="AlphaFoldDB" id="A0A9D4U0Y4"/>
<dbReference type="GO" id="GO:0005737">
    <property type="term" value="C:cytoplasm"/>
    <property type="evidence" value="ECO:0007669"/>
    <property type="project" value="TreeGrafter"/>
</dbReference>
<keyword evidence="3" id="KW-1185">Reference proteome</keyword>
<proteinExistence type="predicted"/>
<feature type="compositionally biased region" description="Basic and acidic residues" evidence="1">
    <location>
        <begin position="104"/>
        <end position="113"/>
    </location>
</feature>